<accession>A0A3P5XKR9</accession>
<proteinExistence type="predicted"/>
<dbReference type="Proteomes" id="UP000277498">
    <property type="component" value="Unassembled WGS sequence"/>
</dbReference>
<dbReference type="AlphaFoldDB" id="A0A3P5XKR9"/>
<keyword evidence="2" id="KW-1185">Reference proteome</keyword>
<evidence type="ECO:0008006" key="3">
    <source>
        <dbReference type="Google" id="ProtNLM"/>
    </source>
</evidence>
<evidence type="ECO:0000313" key="2">
    <source>
        <dbReference type="Proteomes" id="UP000277498"/>
    </source>
</evidence>
<evidence type="ECO:0000313" key="1">
    <source>
        <dbReference type="EMBL" id="VDC31367.1"/>
    </source>
</evidence>
<dbReference type="RefSeq" id="WP_124087589.1">
    <property type="nucleotide sequence ID" value="NZ_UXAW01000083.1"/>
</dbReference>
<dbReference type="EMBL" id="UXAW01000083">
    <property type="protein sequence ID" value="VDC31367.1"/>
    <property type="molecule type" value="Genomic_DNA"/>
</dbReference>
<sequence length="59" mass="7171">MTILLPARRPPLRWLVRIFAAFRRRDRPEALDRRMLQDIGLRREEGASAFWDAPCHWRQ</sequence>
<organism evidence="1 2">
    <name type="scientific">Pseudogemmobacter humi</name>
    <dbReference type="NCBI Taxonomy" id="2483812"/>
    <lineage>
        <taxon>Bacteria</taxon>
        <taxon>Pseudomonadati</taxon>
        <taxon>Pseudomonadota</taxon>
        <taxon>Alphaproteobacteria</taxon>
        <taxon>Rhodobacterales</taxon>
        <taxon>Paracoccaceae</taxon>
        <taxon>Pseudogemmobacter</taxon>
    </lineage>
</organism>
<protein>
    <recommendedName>
        <fullName evidence="3">DUF1127 domain-containing protein</fullName>
    </recommendedName>
</protein>
<reference evidence="1 2" key="1">
    <citation type="submission" date="2018-11" db="EMBL/GenBank/DDBJ databases">
        <authorList>
            <person name="Criscuolo A."/>
        </authorList>
    </citation>
    <scope>NUCLEOTIDE SEQUENCE [LARGE SCALE GENOMIC DNA]</scope>
    <source>
        <strain evidence="1">ACIP111625</strain>
    </source>
</reference>
<name>A0A3P5XKR9_9RHOB</name>
<gene>
    <name evidence="1" type="ORF">XINFAN_02863</name>
</gene>